<feature type="region of interest" description="Disordered" evidence="1">
    <location>
        <begin position="846"/>
        <end position="865"/>
    </location>
</feature>
<keyword evidence="2" id="KW-0472">Membrane</keyword>
<evidence type="ECO:0000256" key="1">
    <source>
        <dbReference type="SAM" id="MobiDB-lite"/>
    </source>
</evidence>
<feature type="region of interest" description="Disordered" evidence="1">
    <location>
        <begin position="922"/>
        <end position="993"/>
    </location>
</feature>
<comment type="caution">
    <text evidence="3">The sequence shown here is derived from an EMBL/GenBank/DDBJ whole genome shotgun (WGS) entry which is preliminary data.</text>
</comment>
<evidence type="ECO:0000313" key="3">
    <source>
        <dbReference type="EMBL" id="CAG8464888.1"/>
    </source>
</evidence>
<keyword evidence="2" id="KW-1133">Transmembrane helix</keyword>
<evidence type="ECO:0000256" key="2">
    <source>
        <dbReference type="SAM" id="Phobius"/>
    </source>
</evidence>
<dbReference type="EMBL" id="CAJVQA010000253">
    <property type="protein sequence ID" value="CAG8464888.1"/>
    <property type="molecule type" value="Genomic_DNA"/>
</dbReference>
<evidence type="ECO:0000313" key="4">
    <source>
        <dbReference type="Proteomes" id="UP000789759"/>
    </source>
</evidence>
<dbReference type="OrthoDB" id="2415831at2759"/>
<accession>A0A9N8Z1F4</accession>
<organism evidence="3 4">
    <name type="scientific">Cetraspora pellucida</name>
    <dbReference type="NCBI Taxonomy" id="1433469"/>
    <lineage>
        <taxon>Eukaryota</taxon>
        <taxon>Fungi</taxon>
        <taxon>Fungi incertae sedis</taxon>
        <taxon>Mucoromycota</taxon>
        <taxon>Glomeromycotina</taxon>
        <taxon>Glomeromycetes</taxon>
        <taxon>Diversisporales</taxon>
        <taxon>Gigasporaceae</taxon>
        <taxon>Cetraspora</taxon>
    </lineage>
</organism>
<protein>
    <submittedName>
        <fullName evidence="3">1208_t:CDS:1</fullName>
    </submittedName>
</protein>
<keyword evidence="4" id="KW-1185">Reference proteome</keyword>
<name>A0A9N8Z1F4_9GLOM</name>
<proteinExistence type="predicted"/>
<dbReference type="PROSITE" id="PS51257">
    <property type="entry name" value="PROKAR_LIPOPROTEIN"/>
    <property type="match status" value="1"/>
</dbReference>
<dbReference type="Proteomes" id="UP000789759">
    <property type="component" value="Unassembled WGS sequence"/>
</dbReference>
<dbReference type="AlphaFoldDB" id="A0A9N8Z1F4"/>
<feature type="compositionally biased region" description="Low complexity" evidence="1">
    <location>
        <begin position="940"/>
        <end position="958"/>
    </location>
</feature>
<feature type="transmembrane region" description="Helical" evidence="2">
    <location>
        <begin position="749"/>
        <end position="769"/>
    </location>
</feature>
<sequence>MKSFYWAERVLFRLVSVIIFSLILSSFVFQSCLADEINYLEDPSFEGFQIIQYATYDDGTILLRIRPNIDGNCKGSGLYFRLIRTDGTITQITINNSAFSNFSQNNYCFVNNDVAFTLKPLMASTPTKNIPVWRTGYLFPIDYLVSNNPTDSIRIYGIASNYILISYLCGTSDASVCGLLSDWSGNILSSGINLGDNCNDVNIAQNINSNIGGFLWVCYMNSTSQLIWRRFGTPDATGAMSTIDAGRINDISKFSPNYTSIFPLEDGGYGIVTAQYNTTNYTAQGTSYDPPWTVFVYFIAESGGAKGPFQLYQQTTESLDQLRIFSCSISFQSSGYNCIIYEVIVGATEPAFTIIDFFRTGARKISKIFTISGLSTYQFVVWDILNLFKGGYCVLRQNINNSVIDGLIYDNDGNSNGTWRMPTNYTYTRNIGVYPNNTLWTVANGPNNLTWTLVTSSALANFRTAPDPGGYGNSFISLVSPGNTSIIPLSSTPTLTITFTININLSSGNVSIYQSNGSFPILRQSFRGTDDKHVRLLSGTNGSTQVQFDVLTSTFNQRSSEYFIQVDNAFVEDVQNRQPLLGIRPSVWTVTTTAQESAIIRLTPEGSRYFKNLSDSKRIQFATEMSQDLSSVIPCDIKRIATTSNYQFDDHNQVLLRIDIKNYVKNSTTERIPSKVVEDLDTLIKNRDVTKVSREFSTSMLDPSFGSQTTQDLWDKYKSLLWGLLVLVGILSILVCVSFSRHKRGKHCAIFMFTFLAIDFVLDILFVIFHGQDLYWLYPTREISKNKKFRSWWYRSSKTALLFTILAGADIDVLNILSSECGRLEELSAPFSINAMKRIRQRIIDEHIPDKPDSPGSSGKESEISQEVRHEYLTIKDGVPVVSYPRDEDEISIKRVTSAPVEESITNIEGKYGEIGETLKKTQTLPKRKSDSGMIGSTESPTTSGPRLSTTSTSGTSTKEIFSFIGGEKSKKTMASKEVADKGKGTGSEGRRL</sequence>
<gene>
    <name evidence="3" type="ORF">CPELLU_LOCUS796</name>
</gene>
<reference evidence="3" key="1">
    <citation type="submission" date="2021-06" db="EMBL/GenBank/DDBJ databases">
        <authorList>
            <person name="Kallberg Y."/>
            <person name="Tangrot J."/>
            <person name="Rosling A."/>
        </authorList>
    </citation>
    <scope>NUCLEOTIDE SEQUENCE</scope>
    <source>
        <strain evidence="3">FL966</strain>
    </source>
</reference>
<keyword evidence="2" id="KW-0812">Transmembrane</keyword>
<feature type="compositionally biased region" description="Basic and acidic residues" evidence="1">
    <location>
        <begin position="978"/>
        <end position="993"/>
    </location>
</feature>
<feature type="transmembrane region" description="Helical" evidence="2">
    <location>
        <begin position="719"/>
        <end position="737"/>
    </location>
</feature>